<evidence type="ECO:0000256" key="3">
    <source>
        <dbReference type="ARBA" id="ARBA00022729"/>
    </source>
</evidence>
<evidence type="ECO:0000256" key="4">
    <source>
        <dbReference type="ARBA" id="ARBA00023002"/>
    </source>
</evidence>
<proteinExistence type="inferred from homology"/>
<dbReference type="NCBIfam" id="NF003767">
    <property type="entry name" value="PRK05363.1"/>
    <property type="match status" value="1"/>
</dbReference>
<dbReference type="PANTHER" id="PTHR43032">
    <property type="entry name" value="PROTEIN-METHIONINE-SULFOXIDE REDUCTASE"/>
    <property type="match status" value="1"/>
</dbReference>
<dbReference type="EMBL" id="CP042301">
    <property type="protein sequence ID" value="QDZ01982.1"/>
    <property type="molecule type" value="Genomic_DNA"/>
</dbReference>
<organism evidence="7 8">
    <name type="scientific">Nitratireductor mangrovi</name>
    <dbReference type="NCBI Taxonomy" id="2599600"/>
    <lineage>
        <taxon>Bacteria</taxon>
        <taxon>Pseudomonadati</taxon>
        <taxon>Pseudomonadota</taxon>
        <taxon>Alphaproteobacteria</taxon>
        <taxon>Hyphomicrobiales</taxon>
        <taxon>Phyllobacteriaceae</taxon>
        <taxon>Nitratireductor</taxon>
    </lineage>
</organism>
<evidence type="ECO:0000256" key="2">
    <source>
        <dbReference type="ARBA" id="ARBA00022723"/>
    </source>
</evidence>
<dbReference type="PANTHER" id="PTHR43032:SF3">
    <property type="entry name" value="PROTEIN-METHIONINE-SULFOXIDE REDUCTASE CATALYTIC SUBUNIT MSRP"/>
    <property type="match status" value="1"/>
</dbReference>
<keyword evidence="2 5" id="KW-0479">Metal-binding</keyword>
<dbReference type="RefSeq" id="WP_146300623.1">
    <property type="nucleotide sequence ID" value="NZ_CP042301.2"/>
</dbReference>
<keyword evidence="8" id="KW-1185">Reference proteome</keyword>
<feature type="domain" description="Oxidoreductase molybdopterin-binding" evidence="6">
    <location>
        <begin position="103"/>
        <end position="258"/>
    </location>
</feature>
<feature type="binding site" evidence="5">
    <location>
        <begin position="87"/>
        <end position="88"/>
    </location>
    <ligand>
        <name>Mo-molybdopterin</name>
        <dbReference type="ChEBI" id="CHEBI:71302"/>
    </ligand>
</feature>
<dbReference type="HAMAP" id="MF_01206">
    <property type="entry name" value="MsrP"/>
    <property type="match status" value="1"/>
</dbReference>
<dbReference type="InterPro" id="IPR006311">
    <property type="entry name" value="TAT_signal"/>
</dbReference>
<sequence>MAHFHRRPDWAIAEREATPEHVFFNRRAVLAGFGASMAALAAPPFAGRALAADDPTADLYPAGRNEAYTIERDLTPEEASSQYNNFYEFGSHKQIARAAQDLKIRPWDVEIGGLVDKPQKLAFDDLIRKMPLEERLYRHRCVEAWSMTVPWTGFPLSALVELAAPQASAKYVRFETFLDPAMASGQKQVWYPWPYVEGVTMAEAANELAFMVTGVYGKPLAKQFGAPLRLALPWKYGFKSIKSIVKVTFTEERPVSFWERIASNEYGFWANVNPEVPHPRWSQAQERVLHTGETIPTVIYNGYGEQVAGLYEGMVDEALFM</sequence>
<dbReference type="SUPFAM" id="SSF56524">
    <property type="entry name" value="Oxidoreductase molybdopterin-binding domain"/>
    <property type="match status" value="1"/>
</dbReference>
<comment type="cofactor">
    <cofactor evidence="5">
        <name>Mo-molybdopterin</name>
        <dbReference type="ChEBI" id="CHEBI:71302"/>
    </cofactor>
    <text evidence="5">Binds 1 Mo-molybdopterin (Mo-MPT) cofactor per subunit.</text>
</comment>
<dbReference type="PROSITE" id="PS51318">
    <property type="entry name" value="TAT"/>
    <property type="match status" value="1"/>
</dbReference>
<keyword evidence="1 5" id="KW-0500">Molybdenum</keyword>
<dbReference type="OrthoDB" id="9795587at2"/>
<dbReference type="GO" id="GO:0030091">
    <property type="term" value="P:protein repair"/>
    <property type="evidence" value="ECO:0007669"/>
    <property type="project" value="UniProtKB-UniRule"/>
</dbReference>
<dbReference type="Proteomes" id="UP000321389">
    <property type="component" value="Chromosome"/>
</dbReference>
<keyword evidence="4 5" id="KW-0560">Oxidoreductase</keyword>
<reference evidence="7" key="1">
    <citation type="submission" date="2020-04" db="EMBL/GenBank/DDBJ databases">
        <title>Nitratireductor sp. nov. isolated from mangrove soil.</title>
        <authorList>
            <person name="Ye Y."/>
        </authorList>
    </citation>
    <scope>NUCLEOTIDE SEQUENCE</scope>
    <source>
        <strain evidence="7">SY7</strain>
    </source>
</reference>
<name>A0A5B8L2M4_9HYPH</name>
<dbReference type="GO" id="GO:0046872">
    <property type="term" value="F:metal ion binding"/>
    <property type="evidence" value="ECO:0007669"/>
    <property type="project" value="UniProtKB-KW"/>
</dbReference>
<dbReference type="GO" id="GO:0016672">
    <property type="term" value="F:oxidoreductase activity, acting on a sulfur group of donors, quinone or similar compound as acceptor"/>
    <property type="evidence" value="ECO:0007669"/>
    <property type="project" value="UniProtKB-UniRule"/>
</dbReference>
<dbReference type="Gene3D" id="3.90.420.10">
    <property type="entry name" value="Oxidoreductase, molybdopterin-binding domain"/>
    <property type="match status" value="1"/>
</dbReference>
<gene>
    <name evidence="5 7" type="primary">msrP</name>
    <name evidence="7" type="ORF">FQ775_17240</name>
</gene>
<feature type="binding site" evidence="5">
    <location>
        <position position="141"/>
    </location>
    <ligand>
        <name>Mo-molybdopterin</name>
        <dbReference type="ChEBI" id="CHEBI:71302"/>
    </ligand>
    <ligandPart>
        <name>Mo</name>
        <dbReference type="ChEBI" id="CHEBI:28685"/>
    </ligandPart>
</feature>
<comment type="catalytic activity">
    <reaction evidence="5">
        <text>L-methionyl-[protein] + a quinone + H2O = L-methionyl-(S)-S-oxide-[protein] + a quinol</text>
        <dbReference type="Rhea" id="RHEA:51292"/>
        <dbReference type="Rhea" id="RHEA-COMP:12313"/>
        <dbReference type="Rhea" id="RHEA-COMP:12315"/>
        <dbReference type="ChEBI" id="CHEBI:15377"/>
        <dbReference type="ChEBI" id="CHEBI:16044"/>
        <dbReference type="ChEBI" id="CHEBI:24646"/>
        <dbReference type="ChEBI" id="CHEBI:44120"/>
        <dbReference type="ChEBI" id="CHEBI:132124"/>
    </reaction>
</comment>
<dbReference type="EC" id="1.8.5.-" evidence="5"/>
<dbReference type="InterPro" id="IPR036374">
    <property type="entry name" value="OxRdtase_Mopterin-bd_sf"/>
</dbReference>
<comment type="function">
    <text evidence="5">Part of the MsrPQ system that repairs oxidized periplasmic proteins containing methionine sulfoxide residues (Met-O), using respiratory chain electrons. Thus protects these proteins from oxidative-stress damage caused by reactive species of oxygen and chlorine generated by the host defense mechanisms. MsrPQ is essential for the maintenance of envelope integrity under bleach stress, rescuing a wide series of structurally unrelated periplasmic proteins from methionine oxidation. The catalytic subunit MsrP is non-stereospecific, being able to reduce both (R-) and (S-) diastereoisomers of methionine sulfoxide.</text>
</comment>
<feature type="binding site" evidence="5">
    <location>
        <begin position="240"/>
        <end position="242"/>
    </location>
    <ligand>
        <name>Mo-molybdopterin</name>
        <dbReference type="ChEBI" id="CHEBI:71302"/>
    </ligand>
</feature>
<evidence type="ECO:0000313" key="7">
    <source>
        <dbReference type="EMBL" id="QDZ01982.1"/>
    </source>
</evidence>
<dbReference type="InterPro" id="IPR000572">
    <property type="entry name" value="OxRdtase_Mopterin-bd_dom"/>
</dbReference>
<dbReference type="GO" id="GO:0043546">
    <property type="term" value="F:molybdopterin cofactor binding"/>
    <property type="evidence" value="ECO:0007669"/>
    <property type="project" value="UniProtKB-UniRule"/>
</dbReference>
<feature type="binding site" evidence="5">
    <location>
        <position position="176"/>
    </location>
    <ligand>
        <name>Mo-molybdopterin</name>
        <dbReference type="ChEBI" id="CHEBI:71302"/>
    </ligand>
</feature>
<dbReference type="KEGG" id="niy:FQ775_17240"/>
<feature type="binding site" evidence="5">
    <location>
        <position position="229"/>
    </location>
    <ligand>
        <name>Mo-molybdopterin</name>
        <dbReference type="ChEBI" id="CHEBI:71302"/>
    </ligand>
</feature>
<comment type="subunit">
    <text evidence="5">Heterodimer of a catalytic subunit (MsrP) and a heme-binding subunit (MsrQ).</text>
</comment>
<protein>
    <recommendedName>
        <fullName evidence="5">Protein-methionine-sulfoxide reductase catalytic subunit MsrP</fullName>
        <ecNumber evidence="5">1.8.5.-</ecNumber>
    </recommendedName>
</protein>
<evidence type="ECO:0000259" key="6">
    <source>
        <dbReference type="Pfam" id="PF00174"/>
    </source>
</evidence>
<comment type="catalytic activity">
    <reaction evidence="5">
        <text>L-methionyl-[protein] + a quinone + H2O = L-methionyl-(R)-S-oxide-[protein] + a quinol</text>
        <dbReference type="Rhea" id="RHEA:51296"/>
        <dbReference type="Rhea" id="RHEA-COMP:12313"/>
        <dbReference type="Rhea" id="RHEA-COMP:12314"/>
        <dbReference type="ChEBI" id="CHEBI:15377"/>
        <dbReference type="ChEBI" id="CHEBI:16044"/>
        <dbReference type="ChEBI" id="CHEBI:24646"/>
        <dbReference type="ChEBI" id="CHEBI:45764"/>
        <dbReference type="ChEBI" id="CHEBI:132124"/>
    </reaction>
</comment>
<comment type="PTM">
    <text evidence="5">Predicted to be exported by the Tat system. The position of the signal peptide cleavage has not been experimentally proven.</text>
</comment>
<comment type="caution">
    <text evidence="5">Lacks conserved residue(s) required for the propagation of feature annotation.</text>
</comment>
<feature type="binding site" evidence="5">
    <location>
        <position position="84"/>
    </location>
    <ligand>
        <name>Mo-molybdopterin</name>
        <dbReference type="ChEBI" id="CHEBI:71302"/>
    </ligand>
</feature>
<dbReference type="AlphaFoldDB" id="A0A5B8L2M4"/>
<dbReference type="InterPro" id="IPR022867">
    <property type="entry name" value="MsrP"/>
</dbReference>
<keyword evidence="3 5" id="KW-0732">Signal</keyword>
<comment type="similarity">
    <text evidence="5">Belongs to the MsrP family.</text>
</comment>
<accession>A0A5B8L2M4</accession>
<dbReference type="Pfam" id="PF00174">
    <property type="entry name" value="Oxidored_molyb"/>
    <property type="match status" value="1"/>
</dbReference>
<evidence type="ECO:0000313" key="8">
    <source>
        <dbReference type="Proteomes" id="UP000321389"/>
    </source>
</evidence>
<evidence type="ECO:0000256" key="5">
    <source>
        <dbReference type="HAMAP-Rule" id="MF_01206"/>
    </source>
</evidence>
<evidence type="ECO:0000256" key="1">
    <source>
        <dbReference type="ARBA" id="ARBA00022505"/>
    </source>
</evidence>